<dbReference type="GO" id="GO:0008033">
    <property type="term" value="P:tRNA processing"/>
    <property type="evidence" value="ECO:0007669"/>
    <property type="project" value="UniProtKB-KW"/>
</dbReference>
<evidence type="ECO:0000256" key="9">
    <source>
        <dbReference type="ARBA" id="ARBA00022741"/>
    </source>
</evidence>
<dbReference type="Pfam" id="PF01300">
    <property type="entry name" value="Sua5_yciO_yrdC"/>
    <property type="match status" value="1"/>
</dbReference>
<evidence type="ECO:0000256" key="6">
    <source>
        <dbReference type="ARBA" id="ARBA00022679"/>
    </source>
</evidence>
<dbReference type="GO" id="GO:0005524">
    <property type="term" value="F:ATP binding"/>
    <property type="evidence" value="ECO:0007669"/>
    <property type="project" value="UniProtKB-KW"/>
</dbReference>
<evidence type="ECO:0000256" key="7">
    <source>
        <dbReference type="ARBA" id="ARBA00022694"/>
    </source>
</evidence>
<dbReference type="GO" id="GO:0006450">
    <property type="term" value="P:regulation of translational fidelity"/>
    <property type="evidence" value="ECO:0007669"/>
    <property type="project" value="TreeGrafter"/>
</dbReference>
<evidence type="ECO:0000256" key="1">
    <source>
        <dbReference type="ARBA" id="ARBA00004496"/>
    </source>
</evidence>
<reference evidence="15" key="1">
    <citation type="submission" date="2020-05" db="EMBL/GenBank/DDBJ databases">
        <authorList>
            <person name="Chiriac C."/>
            <person name="Salcher M."/>
            <person name="Ghai R."/>
            <person name="Kavagutti S V."/>
        </authorList>
    </citation>
    <scope>NUCLEOTIDE SEQUENCE</scope>
</reference>
<proteinExistence type="inferred from homology"/>
<gene>
    <name evidence="15" type="ORF">UFOPK4173_01199</name>
</gene>
<keyword evidence="8" id="KW-0548">Nucleotidyltransferase</keyword>
<dbReference type="GO" id="GO:0061710">
    <property type="term" value="F:L-threonylcarbamoyladenylate synthase"/>
    <property type="evidence" value="ECO:0007669"/>
    <property type="project" value="UniProtKB-EC"/>
</dbReference>
<organism evidence="15">
    <name type="scientific">freshwater metagenome</name>
    <dbReference type="NCBI Taxonomy" id="449393"/>
    <lineage>
        <taxon>unclassified sequences</taxon>
        <taxon>metagenomes</taxon>
        <taxon>ecological metagenomes</taxon>
    </lineage>
</organism>
<evidence type="ECO:0000256" key="4">
    <source>
        <dbReference type="ARBA" id="ARBA00015492"/>
    </source>
</evidence>
<protein>
    <recommendedName>
        <fullName evidence="4">Threonylcarbamoyl-AMP synthase</fullName>
        <ecNumber evidence="3">2.7.7.87</ecNumber>
    </recommendedName>
    <alternativeName>
        <fullName evidence="11">L-threonylcarbamoyladenylate synthase</fullName>
    </alternativeName>
</protein>
<evidence type="ECO:0000313" key="15">
    <source>
        <dbReference type="EMBL" id="CAB5036112.1"/>
    </source>
</evidence>
<dbReference type="Pfam" id="PF03481">
    <property type="entry name" value="Sua5_C"/>
    <property type="match status" value="1"/>
</dbReference>
<dbReference type="PANTHER" id="PTHR17490:SF16">
    <property type="entry name" value="THREONYLCARBAMOYL-AMP SYNTHASE"/>
    <property type="match status" value="1"/>
</dbReference>
<dbReference type="NCBIfam" id="TIGR00057">
    <property type="entry name" value="L-threonylcarbamoyladenylate synthase"/>
    <property type="match status" value="1"/>
</dbReference>
<keyword evidence="9" id="KW-0547">Nucleotide-binding</keyword>
<dbReference type="InterPro" id="IPR038385">
    <property type="entry name" value="Sua5/YwlC_C"/>
</dbReference>
<evidence type="ECO:0000256" key="13">
    <source>
        <dbReference type="SAM" id="MobiDB-lite"/>
    </source>
</evidence>
<evidence type="ECO:0000256" key="3">
    <source>
        <dbReference type="ARBA" id="ARBA00012584"/>
    </source>
</evidence>
<evidence type="ECO:0000256" key="12">
    <source>
        <dbReference type="ARBA" id="ARBA00048366"/>
    </source>
</evidence>
<dbReference type="InterPro" id="IPR017945">
    <property type="entry name" value="DHBP_synth_RibB-like_a/b_dom"/>
</dbReference>
<evidence type="ECO:0000259" key="14">
    <source>
        <dbReference type="PROSITE" id="PS51163"/>
    </source>
</evidence>
<dbReference type="GO" id="GO:0003725">
    <property type="term" value="F:double-stranded RNA binding"/>
    <property type="evidence" value="ECO:0007669"/>
    <property type="project" value="InterPro"/>
</dbReference>
<dbReference type="PANTHER" id="PTHR17490">
    <property type="entry name" value="SUA5"/>
    <property type="match status" value="1"/>
</dbReference>
<keyword evidence="5" id="KW-0963">Cytoplasm</keyword>
<feature type="region of interest" description="Disordered" evidence="13">
    <location>
        <begin position="1"/>
        <end position="32"/>
    </location>
</feature>
<comment type="subcellular location">
    <subcellularLocation>
        <location evidence="1">Cytoplasm</location>
    </subcellularLocation>
</comment>
<evidence type="ECO:0000256" key="8">
    <source>
        <dbReference type="ARBA" id="ARBA00022695"/>
    </source>
</evidence>
<dbReference type="InterPro" id="IPR010923">
    <property type="entry name" value="T(6)A37_SUA5"/>
</dbReference>
<dbReference type="GO" id="GO:0000049">
    <property type="term" value="F:tRNA binding"/>
    <property type="evidence" value="ECO:0007669"/>
    <property type="project" value="TreeGrafter"/>
</dbReference>
<dbReference type="EMBL" id="CAFBPW010000139">
    <property type="protein sequence ID" value="CAB5036112.1"/>
    <property type="molecule type" value="Genomic_DNA"/>
</dbReference>
<name>A0A6J7S5F6_9ZZZZ</name>
<dbReference type="InterPro" id="IPR050156">
    <property type="entry name" value="TC-AMP_synthase_SUA5"/>
</dbReference>
<dbReference type="InterPro" id="IPR006070">
    <property type="entry name" value="Sua5-like_dom"/>
</dbReference>
<dbReference type="PROSITE" id="PS51163">
    <property type="entry name" value="YRDC"/>
    <property type="match status" value="1"/>
</dbReference>
<feature type="domain" description="YrdC-like" evidence="14">
    <location>
        <begin position="37"/>
        <end position="223"/>
    </location>
</feature>
<dbReference type="AlphaFoldDB" id="A0A6J7S5F6"/>
<evidence type="ECO:0000256" key="5">
    <source>
        <dbReference type="ARBA" id="ARBA00022490"/>
    </source>
</evidence>
<dbReference type="Gene3D" id="3.90.870.10">
    <property type="entry name" value="DHBP synthase"/>
    <property type="match status" value="1"/>
</dbReference>
<dbReference type="InterPro" id="IPR005145">
    <property type="entry name" value="Sua5_C"/>
</dbReference>
<keyword evidence="7" id="KW-0819">tRNA processing</keyword>
<sequence>MSHNGEMSARSEGFSNPSADQSRLAEYRQVSTESPEPDVIRYAAELLDSGALVAFPTETVYGLGARASNPKAISDVFLAKGRPLTDPLILHVARVEQVHELVSNFPEAAAELAARFWPGPLTLVLPRHPDVLDLITASQPTVAVRIPSHPVAQALLIETGFAVAAPSANRFGRISPSSAAHVLSELAGKYDLLLDGGPSTMGVESTVVDLSGPVPKLLRPGGVTLEELNLVLSEITYVDRVVAAETTNANAPGQFLRHYSPLTPLVLVEGEEPLTQQLVQALGDKGVTALSVEIPYDQIQAARHLYQLLREADATDAKLLLVRPTQSAGIGRAVNDRLFRAAQGRSMKDCSEESVSRALAIALGELL</sequence>
<dbReference type="PIRSF" id="PIRSF004930">
    <property type="entry name" value="Tln_factor_SUA5"/>
    <property type="match status" value="1"/>
</dbReference>
<dbReference type="SUPFAM" id="SSF55821">
    <property type="entry name" value="YrdC/RibB"/>
    <property type="match status" value="1"/>
</dbReference>
<comment type="similarity">
    <text evidence="2">Belongs to the SUA5 family.</text>
</comment>
<evidence type="ECO:0000256" key="2">
    <source>
        <dbReference type="ARBA" id="ARBA00007663"/>
    </source>
</evidence>
<dbReference type="EC" id="2.7.7.87" evidence="3"/>
<dbReference type="Gene3D" id="3.40.50.11030">
    <property type="entry name" value="Threonylcarbamoyl-AMP synthase, C-terminal domain"/>
    <property type="match status" value="1"/>
</dbReference>
<comment type="catalytic activity">
    <reaction evidence="12">
        <text>L-threonine + hydrogencarbonate + ATP = L-threonylcarbamoyladenylate + diphosphate + H2O</text>
        <dbReference type="Rhea" id="RHEA:36407"/>
        <dbReference type="ChEBI" id="CHEBI:15377"/>
        <dbReference type="ChEBI" id="CHEBI:17544"/>
        <dbReference type="ChEBI" id="CHEBI:30616"/>
        <dbReference type="ChEBI" id="CHEBI:33019"/>
        <dbReference type="ChEBI" id="CHEBI:57926"/>
        <dbReference type="ChEBI" id="CHEBI:73682"/>
        <dbReference type="EC" id="2.7.7.87"/>
    </reaction>
</comment>
<accession>A0A6J7S5F6</accession>
<dbReference type="FunFam" id="3.90.870.10:FF:000009">
    <property type="entry name" value="Threonylcarbamoyl-AMP synthase, putative"/>
    <property type="match status" value="1"/>
</dbReference>
<keyword evidence="6" id="KW-0808">Transferase</keyword>
<dbReference type="GO" id="GO:0005737">
    <property type="term" value="C:cytoplasm"/>
    <property type="evidence" value="ECO:0007669"/>
    <property type="project" value="UniProtKB-SubCell"/>
</dbReference>
<keyword evidence="10" id="KW-0067">ATP-binding</keyword>
<evidence type="ECO:0000256" key="11">
    <source>
        <dbReference type="ARBA" id="ARBA00029774"/>
    </source>
</evidence>
<evidence type="ECO:0000256" key="10">
    <source>
        <dbReference type="ARBA" id="ARBA00022840"/>
    </source>
</evidence>